<keyword evidence="7 9" id="KW-0472">Membrane</keyword>
<accession>A0A1I7FKD4</accession>
<dbReference type="AlphaFoldDB" id="A0A1I7FKD4"/>
<evidence type="ECO:0000313" key="11">
    <source>
        <dbReference type="Proteomes" id="UP000182491"/>
    </source>
</evidence>
<evidence type="ECO:0000256" key="9">
    <source>
        <dbReference type="SAM" id="Phobius"/>
    </source>
</evidence>
<comment type="subcellular location">
    <subcellularLocation>
        <location evidence="1">Cell membrane</location>
        <topology evidence="1">Multi-pass membrane protein</topology>
    </subcellularLocation>
</comment>
<keyword evidence="2" id="KW-0813">Transport</keyword>
<dbReference type="GO" id="GO:0005254">
    <property type="term" value="F:chloride channel activity"/>
    <property type="evidence" value="ECO:0007669"/>
    <property type="project" value="InterPro"/>
</dbReference>
<evidence type="ECO:0000256" key="3">
    <source>
        <dbReference type="ARBA" id="ARBA00022475"/>
    </source>
</evidence>
<dbReference type="GO" id="GO:0005886">
    <property type="term" value="C:plasma membrane"/>
    <property type="evidence" value="ECO:0007669"/>
    <property type="project" value="UniProtKB-SubCell"/>
</dbReference>
<organism evidence="10 11">
    <name type="scientific">Pontibacter akesuensis</name>
    <dbReference type="NCBI Taxonomy" id="388950"/>
    <lineage>
        <taxon>Bacteria</taxon>
        <taxon>Pseudomonadati</taxon>
        <taxon>Bacteroidota</taxon>
        <taxon>Cytophagia</taxon>
        <taxon>Cytophagales</taxon>
        <taxon>Hymenobacteraceae</taxon>
        <taxon>Pontibacter</taxon>
    </lineage>
</organism>
<gene>
    <name evidence="10" type="ORF">SAMN04487941_0274</name>
</gene>
<reference evidence="11" key="1">
    <citation type="submission" date="2016-10" db="EMBL/GenBank/DDBJ databases">
        <authorList>
            <person name="Varghese N."/>
        </authorList>
    </citation>
    <scope>NUCLEOTIDE SEQUENCE [LARGE SCALE GENOMIC DNA]</scope>
    <source>
        <strain evidence="11">DSM 18820</strain>
    </source>
</reference>
<name>A0A1I7FKD4_9BACT</name>
<keyword evidence="5 9" id="KW-1133">Transmembrane helix</keyword>
<protein>
    <submittedName>
        <fullName evidence="10">Putative membrane protein</fullName>
    </submittedName>
</protein>
<proteinExistence type="inferred from homology"/>
<dbReference type="Proteomes" id="UP000182491">
    <property type="component" value="Unassembled WGS sequence"/>
</dbReference>
<evidence type="ECO:0000256" key="8">
    <source>
        <dbReference type="ARBA" id="ARBA00034708"/>
    </source>
</evidence>
<evidence type="ECO:0000313" key="10">
    <source>
        <dbReference type="EMBL" id="SFU36679.1"/>
    </source>
</evidence>
<evidence type="ECO:0000256" key="5">
    <source>
        <dbReference type="ARBA" id="ARBA00022989"/>
    </source>
</evidence>
<keyword evidence="11" id="KW-1185">Reference proteome</keyword>
<evidence type="ECO:0000256" key="7">
    <source>
        <dbReference type="ARBA" id="ARBA00023136"/>
    </source>
</evidence>
<dbReference type="PANTHER" id="PTHR33281:SF19">
    <property type="entry name" value="VOLTAGE-DEPENDENT ANION CHANNEL-FORMING PROTEIN YNEE"/>
    <property type="match status" value="1"/>
</dbReference>
<evidence type="ECO:0000256" key="4">
    <source>
        <dbReference type="ARBA" id="ARBA00022692"/>
    </source>
</evidence>
<comment type="similarity">
    <text evidence="8">Belongs to the anion channel-forming bestrophin (TC 1.A.46) family.</text>
</comment>
<dbReference type="EMBL" id="FPCA01000001">
    <property type="protein sequence ID" value="SFU36679.1"/>
    <property type="molecule type" value="Genomic_DNA"/>
</dbReference>
<dbReference type="PANTHER" id="PTHR33281">
    <property type="entry name" value="UPF0187 PROTEIN YNEE"/>
    <property type="match status" value="1"/>
</dbReference>
<keyword evidence="6" id="KW-0406">Ion transport</keyword>
<keyword evidence="4 9" id="KW-0812">Transmembrane</keyword>
<dbReference type="STRING" id="388950.GCA_001611675_03411"/>
<feature type="transmembrane region" description="Helical" evidence="9">
    <location>
        <begin position="44"/>
        <end position="62"/>
    </location>
</feature>
<feature type="transmembrane region" description="Helical" evidence="9">
    <location>
        <begin position="68"/>
        <end position="86"/>
    </location>
</feature>
<feature type="transmembrane region" description="Helical" evidence="9">
    <location>
        <begin position="258"/>
        <end position="276"/>
    </location>
</feature>
<evidence type="ECO:0000256" key="6">
    <source>
        <dbReference type="ARBA" id="ARBA00023065"/>
    </source>
</evidence>
<evidence type="ECO:0000256" key="2">
    <source>
        <dbReference type="ARBA" id="ARBA00022448"/>
    </source>
</evidence>
<evidence type="ECO:0000256" key="1">
    <source>
        <dbReference type="ARBA" id="ARBA00004651"/>
    </source>
</evidence>
<dbReference type="InterPro" id="IPR044669">
    <property type="entry name" value="YneE/VCCN1/2-like"/>
</dbReference>
<keyword evidence="3" id="KW-1003">Cell membrane</keyword>
<feature type="transmembrane region" description="Helical" evidence="9">
    <location>
        <begin position="230"/>
        <end position="252"/>
    </location>
</feature>
<sequence length="328" mass="38197">MGSHKKNTNQLIYFGVDCKKRPLGMLIEKRIPKRYIFNKVKYDLLRVLLFSVAFHLLKHFFSEHLPHVPFQLPAILGTSISLLLAFRLNQSYDRWWEARKVWGAIVNDSRSLVLQLKAFIKDDFLHLEEGNILLRRMAYRQIAWCYCLGQSLRGLEPVSQVQEEHLPAEDLRFIKGQSNKPYALLMRHMVDLKYLHQQEAINAFQQVQLDNTLVRLCDSMGKAERIKGTVFPVTYSLFVHFFIYLFLVVLSLALVETIGIYEIPVLMLIASTFFLLEKTSKHLQEPFRNKPTDTSVTAIARTIEINIKQVLQESDVPQPLAPEEFYIM</sequence>
<dbReference type="Pfam" id="PF25539">
    <property type="entry name" value="Bestrophin_2"/>
    <property type="match status" value="1"/>
</dbReference>